<feature type="domain" description="C2 NT-type" evidence="3">
    <location>
        <begin position="6"/>
        <end position="141"/>
    </location>
</feature>
<name>A0AAE1K0G2_9FABA</name>
<evidence type="ECO:0000256" key="1">
    <source>
        <dbReference type="SAM" id="Coils"/>
    </source>
</evidence>
<feature type="coiled-coil region" evidence="1">
    <location>
        <begin position="281"/>
        <end position="350"/>
    </location>
</feature>
<keyword evidence="1" id="KW-0175">Coiled coil</keyword>
<evidence type="ECO:0000313" key="5">
    <source>
        <dbReference type="Proteomes" id="UP001293593"/>
    </source>
</evidence>
<feature type="compositionally biased region" description="Polar residues" evidence="2">
    <location>
        <begin position="169"/>
        <end position="183"/>
    </location>
</feature>
<feature type="coiled-coil region" evidence="1">
    <location>
        <begin position="653"/>
        <end position="866"/>
    </location>
</feature>
<feature type="region of interest" description="Disordered" evidence="2">
    <location>
        <begin position="141"/>
        <end position="160"/>
    </location>
</feature>
<dbReference type="AlphaFoldDB" id="A0AAE1K0G2"/>
<protein>
    <recommendedName>
        <fullName evidence="3">C2 NT-type domain-containing protein</fullName>
    </recommendedName>
</protein>
<feature type="coiled-coil region" evidence="1">
    <location>
        <begin position="473"/>
        <end position="507"/>
    </location>
</feature>
<keyword evidence="5" id="KW-1185">Reference proteome</keyword>
<dbReference type="InterPro" id="IPR019448">
    <property type="entry name" value="NT-C2"/>
</dbReference>
<evidence type="ECO:0000259" key="3">
    <source>
        <dbReference type="PROSITE" id="PS51840"/>
    </source>
</evidence>
<evidence type="ECO:0000313" key="4">
    <source>
        <dbReference type="EMBL" id="KAK4262744.1"/>
    </source>
</evidence>
<feature type="region of interest" description="Disordered" evidence="2">
    <location>
        <begin position="952"/>
        <end position="976"/>
    </location>
</feature>
<feature type="coiled-coil region" evidence="1">
    <location>
        <begin position="1008"/>
        <end position="1049"/>
    </location>
</feature>
<organism evidence="4 5">
    <name type="scientific">Acacia crassicarpa</name>
    <name type="common">northern wattle</name>
    <dbReference type="NCBI Taxonomy" id="499986"/>
    <lineage>
        <taxon>Eukaryota</taxon>
        <taxon>Viridiplantae</taxon>
        <taxon>Streptophyta</taxon>
        <taxon>Embryophyta</taxon>
        <taxon>Tracheophyta</taxon>
        <taxon>Spermatophyta</taxon>
        <taxon>Magnoliopsida</taxon>
        <taxon>eudicotyledons</taxon>
        <taxon>Gunneridae</taxon>
        <taxon>Pentapetalae</taxon>
        <taxon>rosids</taxon>
        <taxon>fabids</taxon>
        <taxon>Fabales</taxon>
        <taxon>Fabaceae</taxon>
        <taxon>Caesalpinioideae</taxon>
        <taxon>mimosoid clade</taxon>
        <taxon>Acacieae</taxon>
        <taxon>Acacia</taxon>
    </lineage>
</organism>
<feature type="coiled-coil region" evidence="1">
    <location>
        <begin position="536"/>
        <end position="595"/>
    </location>
</feature>
<accession>A0AAE1K0G2</accession>
<dbReference type="Proteomes" id="UP001293593">
    <property type="component" value="Unassembled WGS sequence"/>
</dbReference>
<reference evidence="4" key="1">
    <citation type="submission" date="2023-10" db="EMBL/GenBank/DDBJ databases">
        <title>Chromosome-level genome of the transformable northern wattle, Acacia crassicarpa.</title>
        <authorList>
            <person name="Massaro I."/>
            <person name="Sinha N.R."/>
            <person name="Poethig S."/>
            <person name="Leichty A.R."/>
        </authorList>
    </citation>
    <scope>NUCLEOTIDE SEQUENCE</scope>
    <source>
        <strain evidence="4">Acra3RX</strain>
        <tissue evidence="4">Leaf</tissue>
    </source>
</reference>
<dbReference type="PROSITE" id="PS51840">
    <property type="entry name" value="C2_NT"/>
    <property type="match status" value="1"/>
</dbReference>
<dbReference type="EMBL" id="JAWXYG010000009">
    <property type="protein sequence ID" value="KAK4262744.1"/>
    <property type="molecule type" value="Genomic_DNA"/>
</dbReference>
<proteinExistence type="predicted"/>
<dbReference type="PANTHER" id="PTHR34452">
    <property type="entry name" value="MYOSIN HEAVY CHAIN-RELATED PROTEIN"/>
    <property type="match status" value="1"/>
</dbReference>
<dbReference type="Pfam" id="PF10358">
    <property type="entry name" value="NT-C2"/>
    <property type="match status" value="1"/>
</dbReference>
<comment type="caution">
    <text evidence="4">The sequence shown here is derived from an EMBL/GenBank/DDBJ whole genome shotgun (WGS) entry which is preliminary data.</text>
</comment>
<dbReference type="Gene3D" id="1.10.287.1490">
    <property type="match status" value="1"/>
</dbReference>
<feature type="coiled-coil region" evidence="1">
    <location>
        <begin position="409"/>
        <end position="436"/>
    </location>
</feature>
<gene>
    <name evidence="4" type="ORF">QN277_028263</name>
</gene>
<sequence>MFRSTRWRSEKLRIKAVFKLHFHATQVLQSGLDALAISIIPVEVGKPTTRLENATVRDGTCRWENPVYETVKFIQEPKTGKINDKVYHFLISTGSPKTVSIGEVSINFADFAKATKPSSVSLPIKNSPCGTVLHVSIQRLHENGDQREEEESEDVKIESHERSLGTFLSIGNANKSTTMNSAEDVSAESMIPRTELSADCRTSSESDLTLSSSDGSSGLDTPRRVGLRNMNNIHQNPNALPLVTSMYDRSHWDWSVGSDHGLSTDDLPNGSQDAIHKERTQQASDLEIEKLKSELASLARQLDMSDLELQTLRKQIVKEGKRGQDLTKEIISLKEERDALKVECDNLRSLHKRMDEAKVRNRTQLEGADLRTLVEEIRQELSYEKDLNANLRLQLKKTQESNAELVLAVQDLDQMLEQKDMEINNLSNELESSRNSQELKGSLPKCVTDDDEEQKVLEQQSNSKESQLLEQKILELHGEIDMHKRDKDELEMQMEQLALDFEILKQENHEIAYKLEQSQLQEQLNQYDTCSFLDVVNDLETHIESLENGLKAQSQELSDSLGTVKELENHIRRLEEDLEKQAQGFEADLEAVTRDKVEQAQRAIRAEEALKKNRLKNANAAGRLQDEFKRLSMQMASTFDANEKATMRAYAEASELRAQKKVLEEMLQKVKEELQSVKDDYEVKLNDLYNQIESMATQIHQLLMEIEEKSKLLEKQKNHEEQISREFSEEIRTLKTENERLKGEAIYYSEQAEQKESLRTELELTKKSVEESETLLQRGSVERNELVSTIALLKKEVEKKLEDLNRMRLVKDEKETMARSLQSELEAVRDQCSDLKHSLHEDEAEKQKLKKQIFQLKGELKKREDAVTNIEKKLKDANGYQQFSATAKNKKSASIPQNSKEIATLKERIKMLEGLINSKETALEASSTLFLQKEKELQNKIEELESKVEEFNQSSALQKGAEDQSITPTVGERDPDEHLNSATCASQENCSDVNLSTFNGDDKGDGNVSDIFAELASLKERNKSMESELKEMQERYSEMSLRFAEVEGERQKLVMTVRNLRIAYKVK</sequence>
<dbReference type="PANTHER" id="PTHR34452:SF7">
    <property type="entry name" value="MYOSIN HEAVY CHAIN-RELATED PROTEIN"/>
    <property type="match status" value="1"/>
</dbReference>
<feature type="compositionally biased region" description="Low complexity" evidence="2">
    <location>
        <begin position="205"/>
        <end position="220"/>
    </location>
</feature>
<feature type="region of interest" description="Disordered" evidence="2">
    <location>
        <begin position="168"/>
        <end position="223"/>
    </location>
</feature>
<evidence type="ECO:0000256" key="2">
    <source>
        <dbReference type="SAM" id="MobiDB-lite"/>
    </source>
</evidence>